<dbReference type="Pfam" id="PF01425">
    <property type="entry name" value="Amidase"/>
    <property type="match status" value="1"/>
</dbReference>
<dbReference type="SUPFAM" id="SSF75304">
    <property type="entry name" value="Amidase signature (AS) enzymes"/>
    <property type="match status" value="1"/>
</dbReference>
<dbReference type="Gene3D" id="3.90.1300.10">
    <property type="entry name" value="Amidase signature (AS) domain"/>
    <property type="match status" value="1"/>
</dbReference>
<dbReference type="PANTHER" id="PTHR11895:SF176">
    <property type="entry name" value="AMIDASE AMID-RELATED"/>
    <property type="match status" value="1"/>
</dbReference>
<dbReference type="RefSeq" id="WP_125966609.1">
    <property type="nucleotide sequence ID" value="NZ_RXFQ01000019.1"/>
</dbReference>
<protein>
    <submittedName>
        <fullName evidence="2">Amidase</fullName>
        <ecNumber evidence="2">3.5.1.4</ecNumber>
    </submittedName>
</protein>
<dbReference type="NCBIfam" id="NF005460">
    <property type="entry name" value="PRK07056.1"/>
    <property type="match status" value="1"/>
</dbReference>
<dbReference type="EMBL" id="RXFQ01000019">
    <property type="protein sequence ID" value="RSZ30616.1"/>
    <property type="molecule type" value="Genomic_DNA"/>
</dbReference>
<accession>A0ABY0A061</accession>
<dbReference type="EC" id="3.5.1.4" evidence="2"/>
<proteinExistence type="predicted"/>
<dbReference type="InterPro" id="IPR036928">
    <property type="entry name" value="AS_sf"/>
</dbReference>
<dbReference type="GO" id="GO:0004040">
    <property type="term" value="F:amidase activity"/>
    <property type="evidence" value="ECO:0007669"/>
    <property type="project" value="UniProtKB-EC"/>
</dbReference>
<evidence type="ECO:0000313" key="3">
    <source>
        <dbReference type="Proteomes" id="UP000271137"/>
    </source>
</evidence>
<evidence type="ECO:0000259" key="1">
    <source>
        <dbReference type="Pfam" id="PF01425"/>
    </source>
</evidence>
<dbReference type="PANTHER" id="PTHR11895">
    <property type="entry name" value="TRANSAMIDASE"/>
    <property type="match status" value="1"/>
</dbReference>
<dbReference type="PROSITE" id="PS00571">
    <property type="entry name" value="AMIDASES"/>
    <property type="match status" value="1"/>
</dbReference>
<dbReference type="InterPro" id="IPR023631">
    <property type="entry name" value="Amidase_dom"/>
</dbReference>
<feature type="domain" description="Amidase" evidence="1">
    <location>
        <begin position="37"/>
        <end position="429"/>
    </location>
</feature>
<keyword evidence="2" id="KW-0378">Hydrolase</keyword>
<keyword evidence="3" id="KW-1185">Reference proteome</keyword>
<dbReference type="Proteomes" id="UP000271137">
    <property type="component" value="Unassembled WGS sequence"/>
</dbReference>
<organism evidence="2 3">
    <name type="scientific">Variovorax beijingensis</name>
    <dbReference type="NCBI Taxonomy" id="2496117"/>
    <lineage>
        <taxon>Bacteria</taxon>
        <taxon>Pseudomonadati</taxon>
        <taxon>Pseudomonadota</taxon>
        <taxon>Betaproteobacteria</taxon>
        <taxon>Burkholderiales</taxon>
        <taxon>Comamonadaceae</taxon>
        <taxon>Variovorax</taxon>
    </lineage>
</organism>
<gene>
    <name evidence="2" type="ORF">EJO66_26300</name>
</gene>
<comment type="caution">
    <text evidence="2">The sequence shown here is derived from an EMBL/GenBank/DDBJ whole genome shotgun (WGS) entry which is preliminary data.</text>
</comment>
<evidence type="ECO:0000313" key="2">
    <source>
        <dbReference type="EMBL" id="RSZ30616.1"/>
    </source>
</evidence>
<sequence length="442" mass="45394">MDIATLRGRIARGEVSHEAVVAQALEDSELPSAQHVFTKRYAQAALAAARHADAAQRAGVVLPMLAGLPVTVKDLYDVAGETTMAGSVVCEGEPAAAADAVAVARLRSTGAAIIGKTNMTEFAFSGVGINPHHGTPRNPADAAVARIPGGSSSGAAVSVALGLAVAGLGSDTGGSIRIPAALCGLVGFKSTQARVPRTGAFELARSLDTVCAMTRSVADCLVVDAAMAGTPLAVRRRPLQGLRLAVPRTLMFDGIEPAVAQAFDRAVSALSAAGAIVVDVTLGELAEIARINAPGGFSPIEASAVHRSRIGAQRERFDPRVAARVDLGMSVGAADYILMQDHRREWIGRVEAALEGFDALLCPTVPIVAPAIDALAADAEFFKANGLLLRNTFAINFLDGCAFSLPCHRAGELPVGLMLSSVCGDDARLAAVALAVEETLGD</sequence>
<reference evidence="2 3" key="1">
    <citation type="submission" date="2018-12" db="EMBL/GenBank/DDBJ databases">
        <title>The genome sequences of strain 502.</title>
        <authorList>
            <person name="Gao J."/>
            <person name="Sun J."/>
        </authorList>
    </citation>
    <scope>NUCLEOTIDE SEQUENCE [LARGE SCALE GENOMIC DNA]</scope>
    <source>
        <strain evidence="2 3">502</strain>
    </source>
</reference>
<dbReference type="InterPro" id="IPR000120">
    <property type="entry name" value="Amidase"/>
</dbReference>
<name>A0ABY0A061_9BURK</name>
<dbReference type="InterPro" id="IPR020556">
    <property type="entry name" value="Amidase_CS"/>
</dbReference>